<dbReference type="EMBL" id="MHWW01000016">
    <property type="protein sequence ID" value="OHB14706.1"/>
    <property type="molecule type" value="Genomic_DNA"/>
</dbReference>
<gene>
    <name evidence="1" type="ORF">A2431_00135</name>
</gene>
<dbReference type="Proteomes" id="UP000177697">
    <property type="component" value="Unassembled WGS sequence"/>
</dbReference>
<accession>A0A1G2UZB4</accession>
<evidence type="ECO:0000313" key="2">
    <source>
        <dbReference type="Proteomes" id="UP000177697"/>
    </source>
</evidence>
<sequence length="73" mass="8017">MNEKRPVSSEVDPTEQSDTRLTVGHDFASVLNFATTREGVDLSKIEELEGRFGYNGSRGCDVLRGPCSCGAWH</sequence>
<name>A0A1G2UZB4_9BACT</name>
<evidence type="ECO:0000313" key="1">
    <source>
        <dbReference type="EMBL" id="OHB14706.1"/>
    </source>
</evidence>
<proteinExistence type="predicted"/>
<reference evidence="1 2" key="1">
    <citation type="journal article" date="2016" name="Nat. Commun.">
        <title>Thousands of microbial genomes shed light on interconnected biogeochemical processes in an aquifer system.</title>
        <authorList>
            <person name="Anantharaman K."/>
            <person name="Brown C.T."/>
            <person name="Hug L.A."/>
            <person name="Sharon I."/>
            <person name="Castelle C.J."/>
            <person name="Probst A.J."/>
            <person name="Thomas B.C."/>
            <person name="Singh A."/>
            <person name="Wilkins M.J."/>
            <person name="Karaoz U."/>
            <person name="Brodie E.L."/>
            <person name="Williams K.H."/>
            <person name="Hubbard S.S."/>
            <person name="Banfield J.F."/>
        </authorList>
    </citation>
    <scope>NUCLEOTIDE SEQUENCE [LARGE SCALE GENOMIC DNA]</scope>
</reference>
<protein>
    <submittedName>
        <fullName evidence="1">Uncharacterized protein</fullName>
    </submittedName>
</protein>
<organism evidence="1 2">
    <name type="scientific">Candidatus Zambryskibacteria bacterium RIFOXYC1_FULL_39_10</name>
    <dbReference type="NCBI Taxonomy" id="1802779"/>
    <lineage>
        <taxon>Bacteria</taxon>
        <taxon>Candidatus Zambryskiibacteriota</taxon>
    </lineage>
</organism>
<comment type="caution">
    <text evidence="1">The sequence shown here is derived from an EMBL/GenBank/DDBJ whole genome shotgun (WGS) entry which is preliminary data.</text>
</comment>
<dbReference type="AlphaFoldDB" id="A0A1G2UZB4"/>